<evidence type="ECO:0000313" key="1">
    <source>
        <dbReference type="EMBL" id="KAJ3557810.1"/>
    </source>
</evidence>
<proteinExistence type="predicted"/>
<dbReference type="Proteomes" id="UP001148662">
    <property type="component" value="Unassembled WGS sequence"/>
</dbReference>
<sequence>MKRALTLVSRHWNFSAIKFLYHDVVIRHVGQLVLLNGILEARPQYGGTIQRLRLQCYVPKSMKKATGRCLSAILECCPNLRSLRFGDFFITTYLQDVTWGSSGGDEVSSPLSSIMQKGPMLENVSYVVDEDNQQSYTLPIPLLETALHIVSLGLSVPEVRDGLNIMSLPVLRELPVSVTRSFSGNKAFGLRKLARWSLPSLTHLWFVAWLDPYSSGPPGGVFFTYPSYSRAFCPVLDAHGSKLQFLDISLCAVPENGRSDIMEICPRLRHLVLSSRNARWPSFRSSTLHLDVWIQYSGTSSPFEVRLGTRDQAQVCNVKKAMRGCKESEIQLAQNAGCGTIRFLSRGLITFPYLPTAFPPRHGNGRSRGDNQHSMPPPRLHDIFGMRVLEWDAGIILEDEHANTEWDDLIEPSHLQSDAGEENSEGASDEM</sequence>
<keyword evidence="2" id="KW-1185">Reference proteome</keyword>
<reference evidence="1" key="1">
    <citation type="submission" date="2022-07" db="EMBL/GenBank/DDBJ databases">
        <title>Genome Sequence of Phlebia brevispora.</title>
        <authorList>
            <person name="Buettner E."/>
        </authorList>
    </citation>
    <scope>NUCLEOTIDE SEQUENCE</scope>
    <source>
        <strain evidence="1">MPL23</strain>
    </source>
</reference>
<accession>A0ACC1TC08</accession>
<dbReference type="EMBL" id="JANHOG010000129">
    <property type="protein sequence ID" value="KAJ3557810.1"/>
    <property type="molecule type" value="Genomic_DNA"/>
</dbReference>
<name>A0ACC1TC08_9APHY</name>
<evidence type="ECO:0000313" key="2">
    <source>
        <dbReference type="Proteomes" id="UP001148662"/>
    </source>
</evidence>
<comment type="caution">
    <text evidence="1">The sequence shown here is derived from an EMBL/GenBank/DDBJ whole genome shotgun (WGS) entry which is preliminary data.</text>
</comment>
<protein>
    <submittedName>
        <fullName evidence="1">Uncharacterized protein</fullName>
    </submittedName>
</protein>
<gene>
    <name evidence="1" type="ORF">NM688_g1263</name>
</gene>
<organism evidence="1 2">
    <name type="scientific">Phlebia brevispora</name>
    <dbReference type="NCBI Taxonomy" id="194682"/>
    <lineage>
        <taxon>Eukaryota</taxon>
        <taxon>Fungi</taxon>
        <taxon>Dikarya</taxon>
        <taxon>Basidiomycota</taxon>
        <taxon>Agaricomycotina</taxon>
        <taxon>Agaricomycetes</taxon>
        <taxon>Polyporales</taxon>
        <taxon>Meruliaceae</taxon>
        <taxon>Phlebia</taxon>
    </lineage>
</organism>